<dbReference type="CDD" id="cd16350">
    <property type="entry name" value="VOC_like"/>
    <property type="match status" value="1"/>
</dbReference>
<keyword evidence="2" id="KW-0223">Dioxygenase</keyword>
<dbReference type="GO" id="GO:0051213">
    <property type="term" value="F:dioxygenase activity"/>
    <property type="evidence" value="ECO:0007669"/>
    <property type="project" value="UniProtKB-KW"/>
</dbReference>
<protein>
    <recommendedName>
        <fullName evidence="6">2-oxoadipate dioxygenase/decarboxylase</fullName>
        <ecNumber evidence="6">1.13.11.93</ecNumber>
    </recommendedName>
    <alternativeName>
        <fullName evidence="7">2-hydroxyglutarate synthase</fullName>
    </alternativeName>
</protein>
<dbReference type="PANTHER" id="PTHR31136:SF5">
    <property type="entry name" value="2-OXOADIPATE DIOXYGENASE_DECARBOXYLASE, CHLOROPLASTIC"/>
    <property type="match status" value="1"/>
</dbReference>
<name>A0AAX4P4G9_9CHLO</name>
<gene>
    <name evidence="8" type="ORF">HKI87_04g28200</name>
</gene>
<evidence type="ECO:0000256" key="3">
    <source>
        <dbReference type="ARBA" id="ARBA00023002"/>
    </source>
</evidence>
<evidence type="ECO:0000256" key="2">
    <source>
        <dbReference type="ARBA" id="ARBA00022964"/>
    </source>
</evidence>
<dbReference type="Gene3D" id="3.10.180.50">
    <property type="match status" value="1"/>
</dbReference>
<evidence type="ECO:0000256" key="7">
    <source>
        <dbReference type="ARBA" id="ARBA00035045"/>
    </source>
</evidence>
<evidence type="ECO:0000256" key="1">
    <source>
        <dbReference type="ARBA" id="ARBA00001954"/>
    </source>
</evidence>
<evidence type="ECO:0000256" key="6">
    <source>
        <dbReference type="ARBA" id="ARBA00035023"/>
    </source>
</evidence>
<dbReference type="PANTHER" id="PTHR31136">
    <property type="entry name" value="DUF1338 DOMAIN-CONTAINING PROTEIN"/>
    <property type="match status" value="1"/>
</dbReference>
<evidence type="ECO:0000256" key="4">
    <source>
        <dbReference type="ARBA" id="ARBA00023004"/>
    </source>
</evidence>
<dbReference type="InterPro" id="IPR009770">
    <property type="entry name" value="HGLS"/>
</dbReference>
<keyword evidence="4" id="KW-0408">Iron</keyword>
<evidence type="ECO:0000313" key="8">
    <source>
        <dbReference type="EMBL" id="WZN61285.1"/>
    </source>
</evidence>
<evidence type="ECO:0000256" key="5">
    <source>
        <dbReference type="ARBA" id="ARBA00035013"/>
    </source>
</evidence>
<organism evidence="8 9">
    <name type="scientific">Chloropicon roscoffensis</name>
    <dbReference type="NCBI Taxonomy" id="1461544"/>
    <lineage>
        <taxon>Eukaryota</taxon>
        <taxon>Viridiplantae</taxon>
        <taxon>Chlorophyta</taxon>
        <taxon>Chloropicophyceae</taxon>
        <taxon>Chloropicales</taxon>
        <taxon>Chloropicaceae</taxon>
        <taxon>Chloropicon</taxon>
    </lineage>
</organism>
<accession>A0AAX4P4G9</accession>
<dbReference type="Proteomes" id="UP001472866">
    <property type="component" value="Chromosome 04"/>
</dbReference>
<keyword evidence="3" id="KW-0560">Oxidoreductase</keyword>
<dbReference type="SMART" id="SM01150">
    <property type="entry name" value="DUF1338"/>
    <property type="match status" value="1"/>
</dbReference>
<reference evidence="8 9" key="1">
    <citation type="submission" date="2024-03" db="EMBL/GenBank/DDBJ databases">
        <title>Complete genome sequence of the green alga Chloropicon roscoffensis RCC1871.</title>
        <authorList>
            <person name="Lemieux C."/>
            <person name="Pombert J.-F."/>
            <person name="Otis C."/>
            <person name="Turmel M."/>
        </authorList>
    </citation>
    <scope>NUCLEOTIDE SEQUENCE [LARGE SCALE GENOMIC DNA]</scope>
    <source>
        <strain evidence="8 9">RCC1871</strain>
    </source>
</reference>
<dbReference type="AlphaFoldDB" id="A0AAX4P4G9"/>
<comment type="cofactor">
    <cofactor evidence="1">
        <name>Fe(2+)</name>
        <dbReference type="ChEBI" id="CHEBI:29033"/>
    </cofactor>
</comment>
<evidence type="ECO:0000313" key="9">
    <source>
        <dbReference type="Proteomes" id="UP001472866"/>
    </source>
</evidence>
<proteinExistence type="inferred from homology"/>
<comment type="similarity">
    <text evidence="5">Belongs to the 2-oxoadipate dioxygenase/decarboxylase family.</text>
</comment>
<sequence>MLRMAAKGKDSWKIAAPGVSPVLTGSLNAFLSGYWDKAPTAGRAMEFLESQQKGALYFDHFAFRTFGVDGCGIDSMAGALLDFGYVRRDNLKFEKKKLNAFWFAPPSPELPRIFVSELEVGSFPEEAQKIIRRYTSAAASTATQHFLSGSLGILPWPTPTKEDFRALAEVSEYAAWTLVNGYGLNHTTISVHNLSEMSEIDGLVQALRREGFALNEAGGVVKTSPDGGLRQASTVADEVDFEFLGGVVDRVSGPYIEFAQRHVLPEYAHLEPDQVEERHRRDGFEQGNADKIFESTQIGGVR</sequence>
<dbReference type="EC" id="1.13.11.93" evidence="6"/>
<dbReference type="EMBL" id="CP151504">
    <property type="protein sequence ID" value="WZN61285.1"/>
    <property type="molecule type" value="Genomic_DNA"/>
</dbReference>
<dbReference type="Pfam" id="PF07063">
    <property type="entry name" value="HGLS"/>
    <property type="match status" value="1"/>
</dbReference>
<keyword evidence="9" id="KW-1185">Reference proteome</keyword>